<name>A0A9Q3EML2_9BASI</name>
<dbReference type="AlphaFoldDB" id="A0A9Q3EML2"/>
<dbReference type="OrthoDB" id="413361at2759"/>
<accession>A0A9Q3EML2</accession>
<feature type="compositionally biased region" description="Basic and acidic residues" evidence="1">
    <location>
        <begin position="78"/>
        <end position="92"/>
    </location>
</feature>
<evidence type="ECO:0000313" key="3">
    <source>
        <dbReference type="Proteomes" id="UP000765509"/>
    </source>
</evidence>
<feature type="region of interest" description="Disordered" evidence="1">
    <location>
        <begin position="64"/>
        <end position="100"/>
    </location>
</feature>
<gene>
    <name evidence="2" type="ORF">O181_061323</name>
</gene>
<evidence type="ECO:0000313" key="2">
    <source>
        <dbReference type="EMBL" id="MBW0521608.1"/>
    </source>
</evidence>
<keyword evidence="3" id="KW-1185">Reference proteome</keyword>
<reference evidence="2" key="1">
    <citation type="submission" date="2021-03" db="EMBL/GenBank/DDBJ databases">
        <title>Draft genome sequence of rust myrtle Austropuccinia psidii MF-1, a brazilian biotype.</title>
        <authorList>
            <person name="Quecine M.C."/>
            <person name="Pachon D.M.R."/>
            <person name="Bonatelli M.L."/>
            <person name="Correr F.H."/>
            <person name="Franceschini L.M."/>
            <person name="Leite T.F."/>
            <person name="Margarido G.R.A."/>
            <person name="Almeida C.A."/>
            <person name="Ferrarezi J.A."/>
            <person name="Labate C.A."/>
        </authorList>
    </citation>
    <scope>NUCLEOTIDE SEQUENCE</scope>
    <source>
        <strain evidence="2">MF-1</strain>
    </source>
</reference>
<evidence type="ECO:0000256" key="1">
    <source>
        <dbReference type="SAM" id="MobiDB-lite"/>
    </source>
</evidence>
<dbReference type="EMBL" id="AVOT02028959">
    <property type="protein sequence ID" value="MBW0521608.1"/>
    <property type="molecule type" value="Genomic_DNA"/>
</dbReference>
<comment type="caution">
    <text evidence="2">The sequence shown here is derived from an EMBL/GenBank/DDBJ whole genome shotgun (WGS) entry which is preliminary data.</text>
</comment>
<protein>
    <submittedName>
        <fullName evidence="2">Uncharacterized protein</fullName>
    </submittedName>
</protein>
<sequence length="124" mass="13588">MPCLHSHSQESPQLGKEVAITKHATFDKTSFPSINQDCSLANATSNQQHFTTGKINPVTTAKEPHELVNQGPPGEMADEPHAKEDSPTETRTEAPQVTRIRVIGPRHPTLVNSDIDNLNILPYS</sequence>
<dbReference type="Proteomes" id="UP000765509">
    <property type="component" value="Unassembled WGS sequence"/>
</dbReference>
<organism evidence="2 3">
    <name type="scientific">Austropuccinia psidii MF-1</name>
    <dbReference type="NCBI Taxonomy" id="1389203"/>
    <lineage>
        <taxon>Eukaryota</taxon>
        <taxon>Fungi</taxon>
        <taxon>Dikarya</taxon>
        <taxon>Basidiomycota</taxon>
        <taxon>Pucciniomycotina</taxon>
        <taxon>Pucciniomycetes</taxon>
        <taxon>Pucciniales</taxon>
        <taxon>Sphaerophragmiaceae</taxon>
        <taxon>Austropuccinia</taxon>
    </lineage>
</organism>
<proteinExistence type="predicted"/>